<keyword evidence="1" id="KW-1185">Reference proteome</keyword>
<name>A0ABM0VI98_CAMSA</name>
<dbReference type="Proteomes" id="UP000694864">
    <property type="component" value="Chromosome 13"/>
</dbReference>
<dbReference type="GeneID" id="104738049"/>
<sequence length="153" mass="16781">MSETEATGVTKDSAPAIANETVSAAIEHKAIGVVDSVGEAMGEAEKWVGDLQHTVKESTDSAMRSARSFRENSTSHFRSIQDFIPHALTQYKTYENAFFSKVTEELTYAKEHPAAAVGIGVAAGLLLMRGPRRFFFRQTLVCRLNEKGEQEIA</sequence>
<reference evidence="2" key="2">
    <citation type="submission" date="2025-08" db="UniProtKB">
        <authorList>
            <consortium name="RefSeq"/>
        </authorList>
    </citation>
    <scope>IDENTIFICATION</scope>
    <source>
        <tissue evidence="2">Leaf</tissue>
    </source>
</reference>
<proteinExistence type="predicted"/>
<dbReference type="PANTHER" id="PTHR34554:SF2">
    <property type="entry name" value="RGS1-HXK1-INTERACTING PROTEIN 1"/>
    <property type="match status" value="1"/>
</dbReference>
<organism evidence="1 2">
    <name type="scientific">Camelina sativa</name>
    <name type="common">False flax</name>
    <name type="synonym">Myagrum sativum</name>
    <dbReference type="NCBI Taxonomy" id="90675"/>
    <lineage>
        <taxon>Eukaryota</taxon>
        <taxon>Viridiplantae</taxon>
        <taxon>Streptophyta</taxon>
        <taxon>Embryophyta</taxon>
        <taxon>Tracheophyta</taxon>
        <taxon>Spermatophyta</taxon>
        <taxon>Magnoliopsida</taxon>
        <taxon>eudicotyledons</taxon>
        <taxon>Gunneridae</taxon>
        <taxon>Pentapetalae</taxon>
        <taxon>rosids</taxon>
        <taxon>malvids</taxon>
        <taxon>Brassicales</taxon>
        <taxon>Brassicaceae</taxon>
        <taxon>Camelineae</taxon>
        <taxon>Camelina</taxon>
    </lineage>
</organism>
<dbReference type="RefSeq" id="XP_010456590.1">
    <property type="nucleotide sequence ID" value="XM_010458288.2"/>
</dbReference>
<accession>A0ABM0VI98</accession>
<evidence type="ECO:0000313" key="1">
    <source>
        <dbReference type="Proteomes" id="UP000694864"/>
    </source>
</evidence>
<gene>
    <name evidence="2" type="primary">LOC104738049</name>
</gene>
<protein>
    <submittedName>
        <fullName evidence="2">Uncharacterized protein LOC104738049</fullName>
    </submittedName>
</protein>
<dbReference type="InterPro" id="IPR053284">
    <property type="entry name" value="RGS1-HXK1_interactor"/>
</dbReference>
<dbReference type="PANTHER" id="PTHR34554">
    <property type="entry name" value="RGS1-HXK1-INTERACTING PROTEIN 1"/>
    <property type="match status" value="1"/>
</dbReference>
<evidence type="ECO:0000313" key="2">
    <source>
        <dbReference type="RefSeq" id="XP_010456590.1"/>
    </source>
</evidence>
<reference evidence="1" key="1">
    <citation type="journal article" date="2014" name="Nat. Commun.">
        <title>The emerging biofuel crop Camelina sativa retains a highly undifferentiated hexaploid genome structure.</title>
        <authorList>
            <person name="Kagale S."/>
            <person name="Koh C."/>
            <person name="Nixon J."/>
            <person name="Bollina V."/>
            <person name="Clarke W.E."/>
            <person name="Tuteja R."/>
            <person name="Spillane C."/>
            <person name="Robinson S.J."/>
            <person name="Links M.G."/>
            <person name="Clarke C."/>
            <person name="Higgins E.E."/>
            <person name="Huebert T."/>
            <person name="Sharpe A.G."/>
            <person name="Parkin I.A."/>
        </authorList>
    </citation>
    <scope>NUCLEOTIDE SEQUENCE [LARGE SCALE GENOMIC DNA]</scope>
    <source>
        <strain evidence="1">cv. DH55</strain>
    </source>
</reference>